<evidence type="ECO:0000256" key="1">
    <source>
        <dbReference type="SAM" id="Phobius"/>
    </source>
</evidence>
<keyword evidence="2" id="KW-0732">Signal</keyword>
<keyword evidence="1" id="KW-0472">Membrane</keyword>
<dbReference type="EMBL" id="PJCH01000003">
    <property type="protein sequence ID" value="PQA89169.1"/>
    <property type="molecule type" value="Genomic_DNA"/>
</dbReference>
<feature type="signal peptide" evidence="2">
    <location>
        <begin position="1"/>
        <end position="17"/>
    </location>
</feature>
<dbReference type="OrthoDB" id="9815212at2"/>
<evidence type="ECO:0000313" key="3">
    <source>
        <dbReference type="EMBL" id="PQA89169.1"/>
    </source>
</evidence>
<evidence type="ECO:0000256" key="2">
    <source>
        <dbReference type="SAM" id="SignalP"/>
    </source>
</evidence>
<name>A0A2S7K9P7_9PROT</name>
<dbReference type="Pfam" id="PF09608">
    <property type="entry name" value="Alph_Pro_TM"/>
    <property type="match status" value="1"/>
</dbReference>
<dbReference type="AlphaFoldDB" id="A0A2S7K9P7"/>
<proteinExistence type="predicted"/>
<feature type="transmembrane region" description="Helical" evidence="1">
    <location>
        <begin position="224"/>
        <end position="245"/>
    </location>
</feature>
<protein>
    <recommendedName>
        <fullName evidence="5">TIGR02186 family protein</fullName>
    </recommendedName>
</protein>
<evidence type="ECO:0008006" key="5">
    <source>
        <dbReference type="Google" id="ProtNLM"/>
    </source>
</evidence>
<feature type="chain" id="PRO_5015435664" description="TIGR02186 family protein" evidence="2">
    <location>
        <begin position="18"/>
        <end position="247"/>
    </location>
</feature>
<organism evidence="3 4">
    <name type="scientific">Hyphococcus luteus</name>
    <dbReference type="NCBI Taxonomy" id="2058213"/>
    <lineage>
        <taxon>Bacteria</taxon>
        <taxon>Pseudomonadati</taxon>
        <taxon>Pseudomonadota</taxon>
        <taxon>Alphaproteobacteria</taxon>
        <taxon>Parvularculales</taxon>
        <taxon>Parvularculaceae</taxon>
        <taxon>Hyphococcus</taxon>
    </lineage>
</organism>
<keyword evidence="1" id="KW-0812">Transmembrane</keyword>
<comment type="caution">
    <text evidence="3">The sequence shown here is derived from an EMBL/GenBank/DDBJ whole genome shotgun (WGS) entry which is preliminary data.</text>
</comment>
<keyword evidence="1" id="KW-1133">Transmembrane helix</keyword>
<reference evidence="3 4" key="1">
    <citation type="submission" date="2017-12" db="EMBL/GenBank/DDBJ databases">
        <authorList>
            <person name="Hurst M.R.H."/>
        </authorList>
    </citation>
    <scope>NUCLEOTIDE SEQUENCE [LARGE SCALE GENOMIC DNA]</scope>
    <source>
        <strain evidence="3 4">SY-3-19</strain>
    </source>
</reference>
<sequence>MRTLLLALCALATNAAAADIEIALTDELVEVDAGFAGARLLLFGAITGVDDPQTLDMISVIRGPDARFKIRQMQKNNLIWTPGPAHTVGPAPGLYLTYSTRPVDDIAPLPLQAEYRLDADYIDIPIENHVAAPAEKAGLFRNAFLSEAEAIGLYHASTQGVAFKTGALFTIDARLPANTPVGEYDVAVYLFRNGEMIGSDVTALAVNRAGLERRIYDFAHSKPISYGIFCVVLSLLAGWIASLAFRK</sequence>
<gene>
    <name evidence="3" type="ORF">CW354_04270</name>
</gene>
<dbReference type="Proteomes" id="UP000239504">
    <property type="component" value="Unassembled WGS sequence"/>
</dbReference>
<keyword evidence="4" id="KW-1185">Reference proteome</keyword>
<dbReference type="InterPro" id="IPR019088">
    <property type="entry name" value="CHP02186-rel_TM"/>
</dbReference>
<evidence type="ECO:0000313" key="4">
    <source>
        <dbReference type="Proteomes" id="UP000239504"/>
    </source>
</evidence>
<accession>A0A2S7K9P7</accession>
<dbReference type="RefSeq" id="WP_104828807.1">
    <property type="nucleotide sequence ID" value="NZ_PJCH01000003.1"/>
</dbReference>